<accession>A0AAV6LLH9</accession>
<proteinExistence type="predicted"/>
<keyword evidence="2" id="KW-1185">Reference proteome</keyword>
<gene>
    <name evidence="1" type="ORF">RHGRI_001648</name>
</gene>
<evidence type="ECO:0000313" key="1">
    <source>
        <dbReference type="EMBL" id="KAG5565791.1"/>
    </source>
</evidence>
<name>A0AAV6LLH9_9ERIC</name>
<dbReference type="EMBL" id="JACTNZ010000001">
    <property type="protein sequence ID" value="KAG5565791.1"/>
    <property type="molecule type" value="Genomic_DNA"/>
</dbReference>
<evidence type="ECO:0000313" key="2">
    <source>
        <dbReference type="Proteomes" id="UP000823749"/>
    </source>
</evidence>
<comment type="caution">
    <text evidence="1">The sequence shown here is derived from an EMBL/GenBank/DDBJ whole genome shotgun (WGS) entry which is preliminary data.</text>
</comment>
<protein>
    <submittedName>
        <fullName evidence="1">Uncharacterized protein</fullName>
    </submittedName>
</protein>
<organism evidence="1 2">
    <name type="scientific">Rhododendron griersonianum</name>
    <dbReference type="NCBI Taxonomy" id="479676"/>
    <lineage>
        <taxon>Eukaryota</taxon>
        <taxon>Viridiplantae</taxon>
        <taxon>Streptophyta</taxon>
        <taxon>Embryophyta</taxon>
        <taxon>Tracheophyta</taxon>
        <taxon>Spermatophyta</taxon>
        <taxon>Magnoliopsida</taxon>
        <taxon>eudicotyledons</taxon>
        <taxon>Gunneridae</taxon>
        <taxon>Pentapetalae</taxon>
        <taxon>asterids</taxon>
        <taxon>Ericales</taxon>
        <taxon>Ericaceae</taxon>
        <taxon>Ericoideae</taxon>
        <taxon>Rhodoreae</taxon>
        <taxon>Rhododendron</taxon>
    </lineage>
</organism>
<dbReference type="Proteomes" id="UP000823749">
    <property type="component" value="Chromosome 1"/>
</dbReference>
<sequence>MAVERTRGGRKEWPDPGFLSSCITIAAPEMELCVAKAPVATATGCLVYRSSSHPRRIGPLLKQVHQSTRRRLKLGSLLRHSKLKAAVNGGFRSHRAGGNQGDPWSFSRQQWVSLKPVVLFRRRSSFTAGFSPAVSVHRRRRPQVAARH</sequence>
<dbReference type="AlphaFoldDB" id="A0AAV6LLH9"/>
<reference evidence="1" key="1">
    <citation type="submission" date="2020-08" db="EMBL/GenBank/DDBJ databases">
        <title>Plant Genome Project.</title>
        <authorList>
            <person name="Zhang R.-G."/>
        </authorList>
    </citation>
    <scope>NUCLEOTIDE SEQUENCE</scope>
    <source>
        <strain evidence="1">WSP0</strain>
        <tissue evidence="1">Leaf</tissue>
    </source>
</reference>